<dbReference type="Pfam" id="PF08246">
    <property type="entry name" value="Inhibitor_I29"/>
    <property type="match status" value="1"/>
</dbReference>
<dbReference type="Pfam" id="PF00112">
    <property type="entry name" value="Peptidase_C1"/>
    <property type="match status" value="1"/>
</dbReference>
<evidence type="ECO:0000256" key="6">
    <source>
        <dbReference type="ARBA" id="ARBA00023157"/>
    </source>
</evidence>
<dbReference type="OrthoDB" id="7869759at2759"/>
<dbReference type="PANTHER" id="PTHR12411">
    <property type="entry name" value="CYSTEINE PROTEASE FAMILY C1-RELATED"/>
    <property type="match status" value="1"/>
</dbReference>
<evidence type="ECO:0000256" key="1">
    <source>
        <dbReference type="ARBA" id="ARBA00008455"/>
    </source>
</evidence>
<evidence type="ECO:0000256" key="5">
    <source>
        <dbReference type="ARBA" id="ARBA00023145"/>
    </source>
</evidence>
<evidence type="ECO:0000256" key="9">
    <source>
        <dbReference type="ARBA" id="ARBA00063237"/>
    </source>
</evidence>
<comment type="catalytic activity">
    <reaction evidence="7">
        <text>Specificity close to that of papain. As compared to cathepsin B, cathepsin L exhibits higher activity toward protein substrates, but has little activity on Z-Arg-Arg-NHMec, and no peptidyl-dipeptidase activity.</text>
        <dbReference type="EC" id="3.4.22.15"/>
    </reaction>
</comment>
<dbReference type="CDD" id="cd02248">
    <property type="entry name" value="Peptidase_C1A"/>
    <property type="match status" value="1"/>
</dbReference>
<dbReference type="SMR" id="A0A0M5J4K6"/>
<dbReference type="STRING" id="30019.A0A0M5J4K6"/>
<feature type="domain" description="Cathepsin propeptide inhibitor" evidence="11">
    <location>
        <begin position="10"/>
        <end position="70"/>
    </location>
</feature>
<dbReference type="InterPro" id="IPR025661">
    <property type="entry name" value="Pept_asp_AS"/>
</dbReference>
<dbReference type="InterPro" id="IPR039417">
    <property type="entry name" value="Peptidase_C1A_papain-like"/>
</dbReference>
<evidence type="ECO:0000313" key="13">
    <source>
        <dbReference type="Proteomes" id="UP000494163"/>
    </source>
</evidence>
<keyword evidence="2" id="KW-0645">Protease</keyword>
<keyword evidence="6" id="KW-1015">Disulfide bond</keyword>
<organism evidence="12 13">
    <name type="scientific">Drosophila busckii</name>
    <name type="common">Fruit fly</name>
    <dbReference type="NCBI Taxonomy" id="30019"/>
    <lineage>
        <taxon>Eukaryota</taxon>
        <taxon>Metazoa</taxon>
        <taxon>Ecdysozoa</taxon>
        <taxon>Arthropoda</taxon>
        <taxon>Hexapoda</taxon>
        <taxon>Insecta</taxon>
        <taxon>Pterygota</taxon>
        <taxon>Neoptera</taxon>
        <taxon>Endopterygota</taxon>
        <taxon>Diptera</taxon>
        <taxon>Brachycera</taxon>
        <taxon>Muscomorpha</taxon>
        <taxon>Ephydroidea</taxon>
        <taxon>Drosophilidae</taxon>
        <taxon>Drosophila</taxon>
    </lineage>
</organism>
<dbReference type="FunFam" id="3.90.70.10:FF:000006">
    <property type="entry name" value="Cathepsin S"/>
    <property type="match status" value="1"/>
</dbReference>
<dbReference type="EMBL" id="CP012524">
    <property type="protein sequence ID" value="ALC40944.1"/>
    <property type="molecule type" value="Genomic_DNA"/>
</dbReference>
<dbReference type="EC" id="3.4.22.15" evidence="8"/>
<dbReference type="InterPro" id="IPR025660">
    <property type="entry name" value="Pept_his_AS"/>
</dbReference>
<evidence type="ECO:0000256" key="2">
    <source>
        <dbReference type="ARBA" id="ARBA00022670"/>
    </source>
</evidence>
<dbReference type="InterPro" id="IPR000668">
    <property type="entry name" value="Peptidase_C1A_C"/>
</dbReference>
<proteinExistence type="inferred from homology"/>
<protein>
    <recommendedName>
        <fullName evidence="8">cathepsin L</fullName>
        <ecNumber evidence="8">3.4.22.15</ecNumber>
    </recommendedName>
</protein>
<evidence type="ECO:0000256" key="8">
    <source>
        <dbReference type="ARBA" id="ARBA00038911"/>
    </source>
</evidence>
<dbReference type="InterPro" id="IPR013128">
    <property type="entry name" value="Peptidase_C1A"/>
</dbReference>
<keyword evidence="3" id="KW-0378">Hydrolase</keyword>
<dbReference type="InterPro" id="IPR000169">
    <property type="entry name" value="Pept_cys_AS"/>
</dbReference>
<keyword evidence="4" id="KW-0788">Thiol protease</keyword>
<feature type="domain" description="Peptidase C1A papain C-terminal" evidence="10">
    <location>
        <begin position="98"/>
        <end position="313"/>
    </location>
</feature>
<dbReference type="PROSITE" id="PS00639">
    <property type="entry name" value="THIOL_PROTEASE_HIS"/>
    <property type="match status" value="1"/>
</dbReference>
<comment type="subunit">
    <text evidence="9">Dimer of a heavy and a light chain linked by disulfide bonds.</text>
</comment>
<dbReference type="Gene3D" id="3.90.70.10">
    <property type="entry name" value="Cysteine proteinases"/>
    <property type="match status" value="1"/>
</dbReference>
<evidence type="ECO:0000256" key="4">
    <source>
        <dbReference type="ARBA" id="ARBA00022807"/>
    </source>
</evidence>
<dbReference type="InterPro" id="IPR013201">
    <property type="entry name" value="Prot_inhib_I29"/>
</dbReference>
<comment type="similarity">
    <text evidence="1">Belongs to the peptidase C1 family.</text>
</comment>
<dbReference type="SMART" id="SM00848">
    <property type="entry name" value="Inhibitor_I29"/>
    <property type="match status" value="1"/>
</dbReference>
<dbReference type="AlphaFoldDB" id="A0A0M5J4K6"/>
<dbReference type="PROSITE" id="PS00139">
    <property type="entry name" value="THIOL_PROTEASE_CYS"/>
    <property type="match status" value="1"/>
</dbReference>
<reference evidence="12 13" key="1">
    <citation type="submission" date="2015-08" db="EMBL/GenBank/DDBJ databases">
        <title>Ancestral chromatin configuration constrains chromatin evolution on differentiating sex chromosomes in Drosophila.</title>
        <authorList>
            <person name="Zhou Q."/>
            <person name="Bachtrog D."/>
        </authorList>
    </citation>
    <scope>NUCLEOTIDE SEQUENCE [LARGE SCALE GENOMIC DNA]</scope>
    <source>
        <tissue evidence="12">Whole larvae</tissue>
    </source>
</reference>
<evidence type="ECO:0000259" key="10">
    <source>
        <dbReference type="SMART" id="SM00645"/>
    </source>
</evidence>
<accession>A0A0M5J4K6</accession>
<keyword evidence="13" id="KW-1185">Reference proteome</keyword>
<gene>
    <name evidence="12" type="ORF">Dbus_chr2Rg523</name>
</gene>
<keyword evidence="5" id="KW-0865">Zymogen</keyword>
<name>A0A0M5J4K6_DROBS</name>
<dbReference type="SMART" id="SM00645">
    <property type="entry name" value="Pept_C1"/>
    <property type="match status" value="1"/>
</dbReference>
<sequence>STTEQLNSQFIVFKTNFAKGYKSLEEELQRREIFNSNKRSIDEHNKRFEAGLETFEMGVNQFSDLTFEEFERLYLSSPSPYTAKFAEESVYEPTEQDVPSSMDWRTKGAVTPVKDQGQCGSCWAFSATGSLEGQWYLKTKQLISLSEQNLIDCSTEKYNNLGCSGGMYDRAFQYVIDNGGINDEHTYPYLAKQGNCQFKKNAIAAKVNQIVQVTSRNEDALKTAVAEKGPISVAIMATAKFQSYKSGVFNDESCSDSINHAVLVVGYGNDANGGDYWLVKNSWNEGWGEKGYIRMSRNRNNQCQIATYGAYPVV</sequence>
<feature type="non-terminal residue" evidence="12">
    <location>
        <position position="1"/>
    </location>
</feature>
<dbReference type="Proteomes" id="UP000494163">
    <property type="component" value="Chromosome 2R"/>
</dbReference>
<evidence type="ECO:0000256" key="7">
    <source>
        <dbReference type="ARBA" id="ARBA00036319"/>
    </source>
</evidence>
<evidence type="ECO:0000256" key="3">
    <source>
        <dbReference type="ARBA" id="ARBA00022801"/>
    </source>
</evidence>
<evidence type="ECO:0000313" key="12">
    <source>
        <dbReference type="EMBL" id="ALC40944.1"/>
    </source>
</evidence>
<dbReference type="GO" id="GO:0006508">
    <property type="term" value="P:proteolysis"/>
    <property type="evidence" value="ECO:0007669"/>
    <property type="project" value="UniProtKB-KW"/>
</dbReference>
<dbReference type="GO" id="GO:0004197">
    <property type="term" value="F:cysteine-type endopeptidase activity"/>
    <property type="evidence" value="ECO:0007669"/>
    <property type="project" value="UniProtKB-EC"/>
</dbReference>
<dbReference type="SUPFAM" id="SSF54001">
    <property type="entry name" value="Cysteine proteinases"/>
    <property type="match status" value="1"/>
</dbReference>
<dbReference type="PROSITE" id="PS00640">
    <property type="entry name" value="THIOL_PROTEASE_ASN"/>
    <property type="match status" value="1"/>
</dbReference>
<evidence type="ECO:0000259" key="11">
    <source>
        <dbReference type="SMART" id="SM00848"/>
    </source>
</evidence>
<dbReference type="OMA" id="CISSWAF"/>
<dbReference type="InterPro" id="IPR038765">
    <property type="entry name" value="Papain-like_cys_pep_sf"/>
</dbReference>
<dbReference type="PRINTS" id="PR00705">
    <property type="entry name" value="PAPAIN"/>
</dbReference>